<evidence type="ECO:0000313" key="12">
    <source>
        <dbReference type="EMBL" id="CAF0780290.1"/>
    </source>
</evidence>
<evidence type="ECO:0000256" key="4">
    <source>
        <dbReference type="ARBA" id="ARBA00019048"/>
    </source>
</evidence>
<dbReference type="CDD" id="cd00897">
    <property type="entry name" value="UGPase_euk"/>
    <property type="match status" value="1"/>
</dbReference>
<feature type="binding site" evidence="11">
    <location>
        <position position="228"/>
    </location>
    <ligand>
        <name>UTP</name>
        <dbReference type="ChEBI" id="CHEBI:46398"/>
    </ligand>
</feature>
<evidence type="ECO:0000256" key="11">
    <source>
        <dbReference type="PIRSR" id="PIRSR000806-2"/>
    </source>
</evidence>
<accession>A0A8S2D1C3</accession>
<comment type="catalytic activity">
    <reaction evidence="8">
        <text>alpha-D-glucose 1-phosphate + UTP + H(+) = UDP-alpha-D-glucose + diphosphate</text>
        <dbReference type="Rhea" id="RHEA:19889"/>
        <dbReference type="ChEBI" id="CHEBI:15378"/>
        <dbReference type="ChEBI" id="CHEBI:33019"/>
        <dbReference type="ChEBI" id="CHEBI:46398"/>
        <dbReference type="ChEBI" id="CHEBI:58601"/>
        <dbReference type="ChEBI" id="CHEBI:58885"/>
        <dbReference type="EC" id="2.7.7.9"/>
    </reaction>
    <physiologicalReaction direction="left-to-right" evidence="8">
        <dbReference type="Rhea" id="RHEA:19890"/>
    </physiologicalReaction>
</comment>
<dbReference type="PIRSF" id="PIRSF000806">
    <property type="entry name" value="UDPGP"/>
    <property type="match status" value="1"/>
</dbReference>
<feature type="binding site" evidence="11">
    <location>
        <position position="417"/>
    </location>
    <ligand>
        <name>UTP</name>
        <dbReference type="ChEBI" id="CHEBI:46398"/>
    </ligand>
</feature>
<dbReference type="InterPro" id="IPR029044">
    <property type="entry name" value="Nucleotide-diphossugar_trans"/>
</dbReference>
<evidence type="ECO:0000256" key="8">
    <source>
        <dbReference type="ARBA" id="ARBA00047432"/>
    </source>
</evidence>
<dbReference type="InterPro" id="IPR016267">
    <property type="entry name" value="UDPGP_trans"/>
</dbReference>
<gene>
    <name evidence="12" type="ORF">OVA965_LOCUS3567</name>
    <name evidence="13" type="ORF">TMI583_LOCUS3566</name>
</gene>
<name>A0A8S2D1C3_9BILA</name>
<comment type="subunit">
    <text evidence="2">Homooctamer.</text>
</comment>
<dbReference type="FunFam" id="3.90.550.10:FF:000002">
    <property type="entry name" value="UTP--glucose-1-phosphate uridylyltransferase"/>
    <property type="match status" value="1"/>
</dbReference>
<feature type="binding site" evidence="11">
    <location>
        <position position="258"/>
    </location>
    <ligand>
        <name>UTP</name>
        <dbReference type="ChEBI" id="CHEBI:46398"/>
    </ligand>
</feature>
<dbReference type="GO" id="GO:0006011">
    <property type="term" value="P:UDP-alpha-D-glucose metabolic process"/>
    <property type="evidence" value="ECO:0007669"/>
    <property type="project" value="UniProtKB-UniRule"/>
</dbReference>
<protein>
    <recommendedName>
        <fullName evidence="4 9">UTP--glucose-1-phosphate uridylyltransferase</fullName>
        <ecNumber evidence="3 9">2.7.7.9</ecNumber>
    </recommendedName>
</protein>
<comment type="function">
    <text evidence="7">UTP--glucose-1-phosphate uridylyltransferase catalyzing the conversion of glucose-1-phosphate into UDP-glucose, a crucial precursor for the production of glycogen.</text>
</comment>
<dbReference type="Gene3D" id="3.90.550.10">
    <property type="entry name" value="Spore Coat Polysaccharide Biosynthesis Protein SpsA, Chain A"/>
    <property type="match status" value="1"/>
</dbReference>
<dbReference type="InterPro" id="IPR002618">
    <property type="entry name" value="UDPGP_fam"/>
</dbReference>
<organism evidence="12 14">
    <name type="scientific">Didymodactylos carnosus</name>
    <dbReference type="NCBI Taxonomy" id="1234261"/>
    <lineage>
        <taxon>Eukaryota</taxon>
        <taxon>Metazoa</taxon>
        <taxon>Spiralia</taxon>
        <taxon>Gnathifera</taxon>
        <taxon>Rotifera</taxon>
        <taxon>Eurotatoria</taxon>
        <taxon>Bdelloidea</taxon>
        <taxon>Philodinida</taxon>
        <taxon>Philodinidae</taxon>
        <taxon>Didymodactylos</taxon>
    </lineage>
</organism>
<feature type="binding site" evidence="10">
    <location>
        <position position="259"/>
    </location>
    <ligand>
        <name>substrate</name>
    </ligand>
</feature>
<dbReference type="PANTHER" id="PTHR43511">
    <property type="match status" value="1"/>
</dbReference>
<evidence type="ECO:0000256" key="5">
    <source>
        <dbReference type="ARBA" id="ARBA00022679"/>
    </source>
</evidence>
<sequence>METSVSKSLKSVLKINRSLNPKHRGLKNWYAERYSQTEFTQPLLKRTPSQTDIATFKDLTKKDALNRLKKELNKLVLSSPEQLQKNVRQEMDGFEKLFSQYLTDNIEHGSSIDWAEIEPPPEGTIIPYKKLLELPTDDVKDILNKLIVIKLNGGLGTTMGCQGPKSVISVRSGLTFLDLTIQQIEQLNRTYNCDVPLILMNSFNTHEETEKILQKYSHVSVKIYNFNQSKHPRIDRETMLPIAKSVLNSENECWHPPGHGDIYESFYQSGLLDQFIQQGKEKNTDILKHLLTAETKHEFVMEVTDKTRADVKGGTLINYQGKLRLLEIAQVPKEHVDEFKSVSKFRIFNTNNLWINLSAIKRIIEEKSMHMEIIVNNKSTDKGVNVIQLETASGAAIKNFEGAIGINVPRRRFLPVKTTSDLLLVMSNLFTLNRGNLIMNPKRSFPSVPLVKLGSSFTKVRVYT</sequence>
<keyword evidence="6 9" id="KW-0548">Nucleotidyltransferase</keyword>
<dbReference type="EC" id="2.7.7.9" evidence="3 9"/>
<evidence type="ECO:0000313" key="13">
    <source>
        <dbReference type="EMBL" id="CAF3561808.1"/>
    </source>
</evidence>
<keyword evidence="5 9" id="KW-0808">Transferase</keyword>
<evidence type="ECO:0000256" key="1">
    <source>
        <dbReference type="ARBA" id="ARBA00010401"/>
    </source>
</evidence>
<dbReference type="GO" id="GO:0003983">
    <property type="term" value="F:UTP:glucose-1-phosphate uridylyltransferase activity"/>
    <property type="evidence" value="ECO:0007669"/>
    <property type="project" value="UniProtKB-EC"/>
</dbReference>
<dbReference type="Proteomes" id="UP000682733">
    <property type="component" value="Unassembled WGS sequence"/>
</dbReference>
<dbReference type="EMBL" id="CAJNOK010000869">
    <property type="protein sequence ID" value="CAF0780290.1"/>
    <property type="molecule type" value="Genomic_DNA"/>
</dbReference>
<dbReference type="EMBL" id="CAJOBA010000869">
    <property type="protein sequence ID" value="CAF3561808.1"/>
    <property type="molecule type" value="Genomic_DNA"/>
</dbReference>
<comment type="caution">
    <text evidence="12">The sequence shown here is derived from an EMBL/GenBank/DDBJ whole genome shotgun (WGS) entry which is preliminary data.</text>
</comment>
<proteinExistence type="inferred from homology"/>
<comment type="similarity">
    <text evidence="1 9">Belongs to the UDPGP type 1 family.</text>
</comment>
<evidence type="ECO:0000256" key="2">
    <source>
        <dbReference type="ARBA" id="ARBA00011823"/>
    </source>
</evidence>
<evidence type="ECO:0000256" key="9">
    <source>
        <dbReference type="PIRNR" id="PIRNR000806"/>
    </source>
</evidence>
<reference evidence="12" key="1">
    <citation type="submission" date="2021-02" db="EMBL/GenBank/DDBJ databases">
        <authorList>
            <person name="Nowell W R."/>
        </authorList>
    </citation>
    <scope>NUCLEOTIDE SEQUENCE</scope>
</reference>
<evidence type="ECO:0000313" key="14">
    <source>
        <dbReference type="Proteomes" id="UP000677228"/>
    </source>
</evidence>
<evidence type="ECO:0000256" key="3">
    <source>
        <dbReference type="ARBA" id="ARBA00012415"/>
    </source>
</evidence>
<dbReference type="Pfam" id="PF01704">
    <property type="entry name" value="UDPGP"/>
    <property type="match status" value="1"/>
</dbReference>
<dbReference type="Proteomes" id="UP000677228">
    <property type="component" value="Unassembled WGS sequence"/>
</dbReference>
<evidence type="ECO:0000256" key="6">
    <source>
        <dbReference type="ARBA" id="ARBA00022695"/>
    </source>
</evidence>
<evidence type="ECO:0000256" key="7">
    <source>
        <dbReference type="ARBA" id="ARBA00023579"/>
    </source>
</evidence>
<evidence type="ECO:0000256" key="10">
    <source>
        <dbReference type="PIRSR" id="PIRSR000806-1"/>
    </source>
</evidence>
<feature type="binding site" evidence="11">
    <location>
        <position position="285"/>
    </location>
    <ligand>
        <name>UTP</name>
        <dbReference type="ChEBI" id="CHEBI:46398"/>
    </ligand>
</feature>
<dbReference type="SUPFAM" id="SSF53448">
    <property type="entry name" value="Nucleotide-diphospho-sugar transferases"/>
    <property type="match status" value="1"/>
</dbReference>
<dbReference type="Gene3D" id="2.160.10.10">
    <property type="entry name" value="Hexapeptide repeat proteins"/>
    <property type="match status" value="1"/>
</dbReference>
<feature type="binding site" evidence="11">
    <location>
        <position position="165"/>
    </location>
    <ligand>
        <name>UTP</name>
        <dbReference type="ChEBI" id="CHEBI:46398"/>
    </ligand>
</feature>
<dbReference type="AlphaFoldDB" id="A0A8S2D1C3"/>